<evidence type="ECO:0000259" key="25">
    <source>
        <dbReference type="Pfam" id="PF14260"/>
    </source>
</evidence>
<evidence type="ECO:0000256" key="2">
    <source>
        <dbReference type="ARBA" id="ARBA00004123"/>
    </source>
</evidence>
<dbReference type="FunFam" id="1.10.287.690:FF:000002">
    <property type="entry name" value="DNA polymerase zeta"/>
    <property type="match status" value="1"/>
</dbReference>
<keyword evidence="17" id="KW-0238">DNA-binding</keyword>
<evidence type="ECO:0000256" key="11">
    <source>
        <dbReference type="ARBA" id="ARBA00022763"/>
    </source>
</evidence>
<evidence type="ECO:0000256" key="19">
    <source>
        <dbReference type="ARBA" id="ARBA00023242"/>
    </source>
</evidence>
<comment type="subcellular location">
    <subcellularLocation>
        <location evidence="2">Nucleus</location>
    </subcellularLocation>
</comment>
<feature type="compositionally biased region" description="Basic and acidic residues" evidence="22">
    <location>
        <begin position="581"/>
        <end position="591"/>
    </location>
</feature>
<dbReference type="GO" id="GO:0008270">
    <property type="term" value="F:zinc ion binding"/>
    <property type="evidence" value="ECO:0007669"/>
    <property type="project" value="UniProtKB-KW"/>
</dbReference>
<evidence type="ECO:0000256" key="5">
    <source>
        <dbReference type="ARBA" id="ARBA00021589"/>
    </source>
</evidence>
<evidence type="ECO:0000256" key="8">
    <source>
        <dbReference type="ARBA" id="ARBA00022695"/>
    </source>
</evidence>
<dbReference type="EC" id="2.7.7.7" evidence="4"/>
<dbReference type="InterPro" id="IPR012337">
    <property type="entry name" value="RNaseH-like_sf"/>
</dbReference>
<comment type="catalytic activity">
    <reaction evidence="20">
        <text>DNA(n) + a 2'-deoxyribonucleoside 5'-triphosphate = DNA(n+1) + diphosphate</text>
        <dbReference type="Rhea" id="RHEA:22508"/>
        <dbReference type="Rhea" id="RHEA-COMP:17339"/>
        <dbReference type="Rhea" id="RHEA-COMP:17340"/>
        <dbReference type="ChEBI" id="CHEBI:33019"/>
        <dbReference type="ChEBI" id="CHEBI:61560"/>
        <dbReference type="ChEBI" id="CHEBI:173112"/>
        <dbReference type="EC" id="2.7.7.7"/>
    </reaction>
</comment>
<evidence type="ECO:0000256" key="18">
    <source>
        <dbReference type="ARBA" id="ARBA00023204"/>
    </source>
</evidence>
<dbReference type="GO" id="GO:0000166">
    <property type="term" value="F:nucleotide binding"/>
    <property type="evidence" value="ECO:0007669"/>
    <property type="project" value="InterPro"/>
</dbReference>
<evidence type="ECO:0000256" key="3">
    <source>
        <dbReference type="ARBA" id="ARBA00005755"/>
    </source>
</evidence>
<dbReference type="FunFam" id="3.30.420.10:FF:000082">
    <property type="entry name" value="DNA polymerase"/>
    <property type="match status" value="1"/>
</dbReference>
<evidence type="ECO:0000256" key="9">
    <source>
        <dbReference type="ARBA" id="ARBA00022705"/>
    </source>
</evidence>
<keyword evidence="18" id="KW-0234">DNA repair</keyword>
<dbReference type="GO" id="GO:0005634">
    <property type="term" value="C:nucleus"/>
    <property type="evidence" value="ECO:0007669"/>
    <property type="project" value="UniProtKB-SubCell"/>
</dbReference>
<dbReference type="InterPro" id="IPR025687">
    <property type="entry name" value="Znf-C4pol"/>
</dbReference>
<sequence length="2029" mass="226052">MSNSQSDSSVFSVRIVTIDYYMAPPIPDFDICYSSFQGEKVNEVPVLRIYGSTPAGQKTCLHIHRALPYLYVPLADMLPQSTATNQEAEDACTHALAFALERALKLKGGAGSKQQHVHGYSLVRAKKFYGYHSSEELFVKIHFYYPHDVSRAANLLLAGVVLDKILQPHESHIPFILQFLVDYNLYGMGHLHLSRMKFRNPIPDLFHPRKFNCYGQYGQKMDDLTLESGGFQADSSSDVCVSSPIWISSTIPGEWMQHTSNEVDALSDRGICSVKRQSLCELEGDTTIDDILNHQLKIYTSLSQTSSDVKMVQSLIPIWEEEYKRTGMHETVLLSDPDKPLPEDVLKALSLGLGFDDKLMELCCKVEEHLPRNDLGFEQSVLPSADEQNVVGYSRNCSKHNVPQALSCLKEPILLGSLSQHCKPREKEMDAALSEDKDVCTVLLSIDEIQSSETVLPSDSKATDTEALRLLRWLATSHAAEDINSDDELVRESILTHLLPATTIDKVLEKASIDYESESQKECQDILDSVEDLISFEGLKERTYLSFDHTQVSSGKNIPQTDGSSDDLSLSPSAGSASNSSKRDIKAEHKKSSQYSGKTFSSKHKRKKSLWGSLPLSLTENGKDNLDGVDFNITEARADEIKEYLGTSSSAENNFGKTSNPLNLNLHANSCNKQEASTLVECSVRDLMRKKRIRRIEPTDCGSVRSKNVYLEGEKETPFFCPKQLDFHELHDDLDKKVLGSLNHMSSCTNIQEELAHPNPAYCILPQFSDVYSPSQVNTDHPEQKGKMSAVKLYPEKHDSAISVGPCETYNGKKLDFQATSAEPITSNAYTSESHKEIVSPNERMHQSGVSGSWCLSASCKHEVPGMDSYILKVYNASGTSSTDKHVLMDAVTNKSDLQNEDCGGGQHGHNTGLVVDNEEKPVELIGMTFCKRPPEADWNEGATENVSHTHTARYLPLLFSEGNYQVTSGRAMDEILPFFLQEIEEKESQNNIVGNNNSKSQEAALGVPTHYQNDGSFLYQLTPVFSPPSADSVYGWLSCVDKGTSEQSNELSAVSPPLTGSFECLIASANYSPINHKEFLTETTSKYHKIPVLDQGHPEKNLVLGSEVNTCCDESKCQSEGKITNINTCTSGSQDMSQISGPDGKSMPTPLSQIGFRDPASVGAGQQLTLLSLEVHTESRGDLRPDPRFDAINVVALAIQNDYDSVTEVYVLLYSNTGFCQRSRDGISGFKVFVFNEEKHLFGQFMDILCSLDPDILMGWDVQGCSLGFLAERASYLGIGLLNKISRTPSETKIKAEETNLSEKGLEDELLLKPLVADNAVTEDAIIEDEWGRTHASGVHVGGRIVLNVWRLMRSEVKLNMYTTEAVAESVLRRKIPAIPYKVLTKWFSSGCTRARYRCVEYVIERAKLNLEIMIQLDMINRTSELARVFGIDFFSVLSRGSQYRVESMFLRLAHTQNYLAISPGKQQVACQPAMECLPLVMEPESGFYADPVVVLDFQSLYPSMIIAYNLCFCTCLGKIANSEVNTLGVSSYAPDPNVLLDLKDQLLLTPNGVMYVPSKIRKGVLPRLLEEILSTRIMVKQAMKNLTPTQQVLQRIFNARQLALKLIANVTYGYTAAGFSGRMPCAELADSIVQCGRSTLEKAISYINAHEKWKANVIYGDTDSMFVLLKGRSVEEAFKIGREIATAITAMNPYPVTLKMEKVYHPCFLLTKKRYVGYSYESADQAKPIFDAKGIETVRRDTCGAVSKTLEQSLRLFFEHQDILKVRAYLHRQWTRILSGRVSLQDFVFAKEVRLGTYCTKISSLPPAAIVATKAMRKDPRAEPRYAERVPYVVIHGEPGARLVDMVVDPLELLAINSPYRLNDLYYINKQIIPALQRVFGLVGADLNRWFSEMPRPAREAFGKCGVHALNPQRTRIDYYYLSKHCIVCGELVQSSAHLCSKCSQNETAAAAAITWRTSKLEREMQHLAAICRHCGGGDWVVESGVKCNSLACSVFYERRKVQKELQGLSAVATDKGFYPKCVVEWF</sequence>
<dbReference type="PANTHER" id="PTHR45812">
    <property type="entry name" value="DNA POLYMERASE ZETA CATALYTIC SUBUNIT"/>
    <property type="match status" value="1"/>
</dbReference>
<protein>
    <recommendedName>
        <fullName evidence="5">DNA polymerase zeta catalytic subunit</fullName>
        <ecNumber evidence="4">2.7.7.7</ecNumber>
    </recommendedName>
</protein>
<feature type="domain" description="C4-type zinc-finger of DNA polymerase delta" evidence="25">
    <location>
        <begin position="1928"/>
        <end position="2001"/>
    </location>
</feature>
<evidence type="ECO:0000313" key="28">
    <source>
        <dbReference type="EMBL" id="GMI88784.1"/>
    </source>
</evidence>
<feature type="domain" description="DNA polymerase zeta catalytic subunit N-terminal" evidence="27">
    <location>
        <begin position="11"/>
        <end position="64"/>
    </location>
</feature>
<dbReference type="Pfam" id="PF00136">
    <property type="entry name" value="DNA_pol_B"/>
    <property type="match status" value="1"/>
</dbReference>
<evidence type="ECO:0000256" key="21">
    <source>
        <dbReference type="ARBA" id="ARBA00066055"/>
    </source>
</evidence>
<dbReference type="SMART" id="SM00486">
    <property type="entry name" value="POLBc"/>
    <property type="match status" value="1"/>
</dbReference>
<dbReference type="Gene3D" id="3.90.1600.10">
    <property type="entry name" value="Palm domain of DNA polymerase"/>
    <property type="match status" value="1"/>
</dbReference>
<keyword evidence="16" id="KW-0411">Iron-sulfur</keyword>
<dbReference type="GO" id="GO:0006260">
    <property type="term" value="P:DNA replication"/>
    <property type="evidence" value="ECO:0007669"/>
    <property type="project" value="UniProtKB-KW"/>
</dbReference>
<dbReference type="PROSITE" id="PS00116">
    <property type="entry name" value="DNA_POLYMERASE_B"/>
    <property type="match status" value="1"/>
</dbReference>
<dbReference type="InterPro" id="IPR023211">
    <property type="entry name" value="DNA_pol_palm_dom_sf"/>
</dbReference>
<dbReference type="GO" id="GO:0003677">
    <property type="term" value="F:DNA binding"/>
    <property type="evidence" value="ECO:0007669"/>
    <property type="project" value="UniProtKB-KW"/>
</dbReference>
<evidence type="ECO:0000256" key="22">
    <source>
        <dbReference type="SAM" id="MobiDB-lite"/>
    </source>
</evidence>
<keyword evidence="12" id="KW-0863">Zinc-finger</keyword>
<dbReference type="PANTHER" id="PTHR45812:SF1">
    <property type="entry name" value="DNA POLYMERASE ZETA CATALYTIC SUBUNIT"/>
    <property type="match status" value="1"/>
</dbReference>
<evidence type="ECO:0000259" key="27">
    <source>
        <dbReference type="Pfam" id="PF24065"/>
    </source>
</evidence>
<keyword evidence="10" id="KW-0479">Metal-binding</keyword>
<evidence type="ECO:0000256" key="10">
    <source>
        <dbReference type="ARBA" id="ARBA00022723"/>
    </source>
</evidence>
<dbReference type="CDD" id="cd05534">
    <property type="entry name" value="POLBc_zeta"/>
    <property type="match status" value="1"/>
</dbReference>
<keyword evidence="15" id="KW-0408">Iron</keyword>
<dbReference type="CDD" id="cd05778">
    <property type="entry name" value="DNA_polB_zeta_exo"/>
    <property type="match status" value="1"/>
</dbReference>
<dbReference type="InterPro" id="IPR006133">
    <property type="entry name" value="DNA-dir_DNA_pol_B_exonuc"/>
</dbReference>
<dbReference type="GO" id="GO:0016035">
    <property type="term" value="C:zeta DNA polymerase complex"/>
    <property type="evidence" value="ECO:0007669"/>
    <property type="project" value="InterPro"/>
</dbReference>
<dbReference type="Gene3D" id="1.10.287.690">
    <property type="entry name" value="Helix hairpin bin"/>
    <property type="match status" value="1"/>
</dbReference>
<evidence type="ECO:0000256" key="20">
    <source>
        <dbReference type="ARBA" id="ARBA00049244"/>
    </source>
</evidence>
<dbReference type="FunFam" id="3.30.342.10:FF:000014">
    <property type="entry name" value="DNA polymerase"/>
    <property type="match status" value="1"/>
</dbReference>
<feature type="compositionally biased region" description="Polar residues" evidence="22">
    <location>
        <begin position="551"/>
        <end position="562"/>
    </location>
</feature>
<dbReference type="InterPro" id="IPR043502">
    <property type="entry name" value="DNA/RNA_pol_sf"/>
</dbReference>
<reference evidence="28" key="1">
    <citation type="submission" date="2023-05" db="EMBL/GenBank/DDBJ databases">
        <title>Genome and transcriptome analyses reveal genes involved in the formation of fine ridges on petal epidermal cells in Hibiscus trionum.</title>
        <authorList>
            <person name="Koshimizu S."/>
            <person name="Masuda S."/>
            <person name="Ishii T."/>
            <person name="Shirasu K."/>
            <person name="Hoshino A."/>
            <person name="Arita M."/>
        </authorList>
    </citation>
    <scope>NUCLEOTIDE SEQUENCE</scope>
    <source>
        <strain evidence="28">Hamamatsu line</strain>
    </source>
</reference>
<feature type="domain" description="DNA polymerase delta/zeta catalytic subunit N-terminal" evidence="26">
    <location>
        <begin position="66"/>
        <end position="149"/>
    </location>
</feature>
<proteinExistence type="inferred from homology"/>
<evidence type="ECO:0000259" key="26">
    <source>
        <dbReference type="Pfam" id="PF24055"/>
    </source>
</evidence>
<keyword evidence="6" id="KW-0004">4Fe-4S</keyword>
<comment type="similarity">
    <text evidence="3">Belongs to the DNA polymerase type-B family.</text>
</comment>
<dbReference type="Pfam" id="PF14260">
    <property type="entry name" value="zf-C4pol"/>
    <property type="match status" value="1"/>
</dbReference>
<dbReference type="Gene3D" id="3.30.342.10">
    <property type="entry name" value="DNA Polymerase, chain B, domain 1"/>
    <property type="match status" value="1"/>
</dbReference>
<evidence type="ECO:0000256" key="17">
    <source>
        <dbReference type="ARBA" id="ARBA00023125"/>
    </source>
</evidence>
<feature type="domain" description="DNA-directed DNA polymerase family B multifunctional" evidence="23">
    <location>
        <begin position="1435"/>
        <end position="1882"/>
    </location>
</feature>
<evidence type="ECO:0000256" key="1">
    <source>
        <dbReference type="ARBA" id="ARBA00001966"/>
    </source>
</evidence>
<comment type="cofactor">
    <cofactor evidence="1">
        <name>[4Fe-4S] cluster</name>
        <dbReference type="ChEBI" id="CHEBI:49883"/>
    </cofactor>
</comment>
<dbReference type="GO" id="GO:0042276">
    <property type="term" value="P:error-prone translesion synthesis"/>
    <property type="evidence" value="ECO:0007669"/>
    <property type="project" value="TreeGrafter"/>
</dbReference>
<evidence type="ECO:0000256" key="14">
    <source>
        <dbReference type="ARBA" id="ARBA00022932"/>
    </source>
</evidence>
<name>A0A9W7I1V9_HIBTR</name>
<dbReference type="GO" id="GO:0051539">
    <property type="term" value="F:4 iron, 4 sulfur cluster binding"/>
    <property type="evidence" value="ECO:0007669"/>
    <property type="project" value="UniProtKB-KW"/>
</dbReference>
<dbReference type="InterPro" id="IPR006134">
    <property type="entry name" value="DNA-dir_DNA_pol_B_multi_dom"/>
</dbReference>
<comment type="subunit">
    <text evidence="21">Forms DNA polymerase zeta with REV7.</text>
</comment>
<dbReference type="EMBL" id="BSYR01000022">
    <property type="protein sequence ID" value="GMI88784.1"/>
    <property type="molecule type" value="Genomic_DNA"/>
</dbReference>
<accession>A0A9W7I1V9</accession>
<keyword evidence="7" id="KW-0808">Transferase</keyword>
<dbReference type="InterPro" id="IPR036397">
    <property type="entry name" value="RNaseH_sf"/>
</dbReference>
<dbReference type="GO" id="GO:0003887">
    <property type="term" value="F:DNA-directed DNA polymerase activity"/>
    <property type="evidence" value="ECO:0007669"/>
    <property type="project" value="UniProtKB-KW"/>
</dbReference>
<comment type="caution">
    <text evidence="28">The sequence shown here is derived from an EMBL/GenBank/DDBJ whole genome shotgun (WGS) entry which is preliminary data.</text>
</comment>
<dbReference type="Gene3D" id="3.30.420.10">
    <property type="entry name" value="Ribonuclease H-like superfamily/Ribonuclease H"/>
    <property type="match status" value="1"/>
</dbReference>
<dbReference type="SUPFAM" id="SSF53098">
    <property type="entry name" value="Ribonuclease H-like"/>
    <property type="match status" value="1"/>
</dbReference>
<evidence type="ECO:0000256" key="6">
    <source>
        <dbReference type="ARBA" id="ARBA00022485"/>
    </source>
</evidence>
<organism evidence="28 29">
    <name type="scientific">Hibiscus trionum</name>
    <name type="common">Flower of an hour</name>
    <dbReference type="NCBI Taxonomy" id="183268"/>
    <lineage>
        <taxon>Eukaryota</taxon>
        <taxon>Viridiplantae</taxon>
        <taxon>Streptophyta</taxon>
        <taxon>Embryophyta</taxon>
        <taxon>Tracheophyta</taxon>
        <taxon>Spermatophyta</taxon>
        <taxon>Magnoliopsida</taxon>
        <taxon>eudicotyledons</taxon>
        <taxon>Gunneridae</taxon>
        <taxon>Pentapetalae</taxon>
        <taxon>rosids</taxon>
        <taxon>malvids</taxon>
        <taxon>Malvales</taxon>
        <taxon>Malvaceae</taxon>
        <taxon>Malvoideae</taxon>
        <taxon>Hibiscus</taxon>
    </lineage>
</organism>
<dbReference type="InterPro" id="IPR030559">
    <property type="entry name" value="PolZ_Rev3"/>
</dbReference>
<dbReference type="Pfam" id="PF24055">
    <property type="entry name" value="POL3_N"/>
    <property type="match status" value="1"/>
</dbReference>
<keyword evidence="11" id="KW-0227">DNA damage</keyword>
<keyword evidence="9" id="KW-0235">DNA replication</keyword>
<dbReference type="OrthoDB" id="2414538at2759"/>
<keyword evidence="14" id="KW-0239">DNA-directed DNA polymerase</keyword>
<evidence type="ECO:0000259" key="24">
    <source>
        <dbReference type="Pfam" id="PF03104"/>
    </source>
</evidence>
<dbReference type="InterPro" id="IPR042087">
    <property type="entry name" value="DNA_pol_B_thumb"/>
</dbReference>
<keyword evidence="13" id="KW-0862">Zinc</keyword>
<dbReference type="FunFam" id="1.10.132.60:FF:000007">
    <property type="entry name" value="DNA polymerase"/>
    <property type="match status" value="1"/>
</dbReference>
<feature type="region of interest" description="Disordered" evidence="22">
    <location>
        <begin position="551"/>
        <end position="601"/>
    </location>
</feature>
<gene>
    <name evidence="28" type="ORF">HRI_002547700</name>
</gene>
<keyword evidence="29" id="KW-1185">Reference proteome</keyword>
<dbReference type="InterPro" id="IPR017964">
    <property type="entry name" value="DNA-dir_DNA_pol_B_CS"/>
</dbReference>
<evidence type="ECO:0000256" key="4">
    <source>
        <dbReference type="ARBA" id="ARBA00012417"/>
    </source>
</evidence>
<evidence type="ECO:0000313" key="29">
    <source>
        <dbReference type="Proteomes" id="UP001165190"/>
    </source>
</evidence>
<evidence type="ECO:0000256" key="7">
    <source>
        <dbReference type="ARBA" id="ARBA00022679"/>
    </source>
</evidence>
<dbReference type="InterPro" id="IPR006172">
    <property type="entry name" value="DNA-dir_DNA_pol_B"/>
</dbReference>
<keyword evidence="8" id="KW-0548">Nucleotidyltransferase</keyword>
<dbReference type="Pfam" id="PF24065">
    <property type="entry name" value="REV3_N"/>
    <property type="match status" value="1"/>
</dbReference>
<keyword evidence="19" id="KW-0539">Nucleus</keyword>
<dbReference type="PRINTS" id="PR00106">
    <property type="entry name" value="DNAPOLB"/>
</dbReference>
<dbReference type="Pfam" id="PF03104">
    <property type="entry name" value="DNA_pol_B_exo1"/>
    <property type="match status" value="1"/>
</dbReference>
<dbReference type="Gene3D" id="1.10.132.60">
    <property type="entry name" value="DNA polymerase family B, C-terminal domain"/>
    <property type="match status" value="1"/>
</dbReference>
<feature type="domain" description="DNA-directed DNA polymerase family B exonuclease" evidence="24">
    <location>
        <begin position="1167"/>
        <end position="1303"/>
    </location>
</feature>
<evidence type="ECO:0000259" key="23">
    <source>
        <dbReference type="Pfam" id="PF00136"/>
    </source>
</evidence>
<dbReference type="InterPro" id="IPR056435">
    <property type="entry name" value="DPOD/Z_N"/>
</dbReference>
<dbReference type="InterPro" id="IPR056447">
    <property type="entry name" value="REV3_N"/>
</dbReference>
<evidence type="ECO:0000256" key="15">
    <source>
        <dbReference type="ARBA" id="ARBA00023004"/>
    </source>
</evidence>
<dbReference type="SUPFAM" id="SSF56672">
    <property type="entry name" value="DNA/RNA polymerases"/>
    <property type="match status" value="1"/>
</dbReference>
<evidence type="ECO:0000256" key="12">
    <source>
        <dbReference type="ARBA" id="ARBA00022771"/>
    </source>
</evidence>
<feature type="compositionally biased region" description="Low complexity" evidence="22">
    <location>
        <begin position="566"/>
        <end position="580"/>
    </location>
</feature>
<dbReference type="Proteomes" id="UP001165190">
    <property type="component" value="Unassembled WGS sequence"/>
</dbReference>
<evidence type="ECO:0000256" key="13">
    <source>
        <dbReference type="ARBA" id="ARBA00022833"/>
    </source>
</evidence>
<dbReference type="GO" id="GO:0000724">
    <property type="term" value="P:double-strand break repair via homologous recombination"/>
    <property type="evidence" value="ECO:0007669"/>
    <property type="project" value="TreeGrafter"/>
</dbReference>
<evidence type="ECO:0000256" key="16">
    <source>
        <dbReference type="ARBA" id="ARBA00023014"/>
    </source>
</evidence>